<organism evidence="7 8">
    <name type="scientific">Desulfosalsimonas propionicica</name>
    <dbReference type="NCBI Taxonomy" id="332175"/>
    <lineage>
        <taxon>Bacteria</taxon>
        <taxon>Pseudomonadati</taxon>
        <taxon>Thermodesulfobacteriota</taxon>
        <taxon>Desulfobacteria</taxon>
        <taxon>Desulfobacterales</taxon>
        <taxon>Desulfosalsimonadaceae</taxon>
        <taxon>Desulfosalsimonas</taxon>
    </lineage>
</organism>
<feature type="coiled-coil region" evidence="5">
    <location>
        <begin position="108"/>
        <end position="139"/>
    </location>
</feature>
<dbReference type="PANTHER" id="PTHR47506">
    <property type="entry name" value="TRANSCRIPTIONAL REGULATORY PROTEIN"/>
    <property type="match status" value="1"/>
</dbReference>
<dbReference type="PRINTS" id="PR00455">
    <property type="entry name" value="HTHTETR"/>
</dbReference>
<evidence type="ECO:0000256" key="4">
    <source>
        <dbReference type="PROSITE-ProRule" id="PRU00335"/>
    </source>
</evidence>
<evidence type="ECO:0000313" key="8">
    <source>
        <dbReference type="Proteomes" id="UP000525298"/>
    </source>
</evidence>
<dbReference type="SUPFAM" id="SSF46689">
    <property type="entry name" value="Homeodomain-like"/>
    <property type="match status" value="1"/>
</dbReference>
<dbReference type="PROSITE" id="PS50977">
    <property type="entry name" value="HTH_TETR_2"/>
    <property type="match status" value="1"/>
</dbReference>
<dbReference type="RefSeq" id="WP_181549901.1">
    <property type="nucleotide sequence ID" value="NZ_JACDUS010000001.1"/>
</dbReference>
<dbReference type="GO" id="GO:0003677">
    <property type="term" value="F:DNA binding"/>
    <property type="evidence" value="ECO:0007669"/>
    <property type="project" value="UniProtKB-UniRule"/>
</dbReference>
<comment type="caution">
    <text evidence="7">The sequence shown here is derived from an EMBL/GenBank/DDBJ whole genome shotgun (WGS) entry which is preliminary data.</text>
</comment>
<accession>A0A7W0HJN9</accession>
<evidence type="ECO:0000256" key="1">
    <source>
        <dbReference type="ARBA" id="ARBA00023015"/>
    </source>
</evidence>
<keyword evidence="2 4" id="KW-0238">DNA-binding</keyword>
<reference evidence="7 8" key="1">
    <citation type="submission" date="2020-07" db="EMBL/GenBank/DDBJ databases">
        <title>Genomic Encyclopedia of Type Strains, Phase IV (KMG-IV): sequencing the most valuable type-strain genomes for metagenomic binning, comparative biology and taxonomic classification.</title>
        <authorList>
            <person name="Goeker M."/>
        </authorList>
    </citation>
    <scope>NUCLEOTIDE SEQUENCE [LARGE SCALE GENOMIC DNA]</scope>
    <source>
        <strain evidence="7 8">DSM 17721</strain>
    </source>
</reference>
<keyword evidence="8" id="KW-1185">Reference proteome</keyword>
<keyword evidence="3" id="KW-0804">Transcription</keyword>
<dbReference type="SUPFAM" id="SSF48498">
    <property type="entry name" value="Tetracyclin repressor-like, C-terminal domain"/>
    <property type="match status" value="1"/>
</dbReference>
<dbReference type="PANTHER" id="PTHR47506:SF6">
    <property type="entry name" value="HTH-TYPE TRANSCRIPTIONAL REPRESSOR NEMR"/>
    <property type="match status" value="1"/>
</dbReference>
<dbReference type="EMBL" id="JACDUS010000001">
    <property type="protein sequence ID" value="MBA2880251.1"/>
    <property type="molecule type" value="Genomic_DNA"/>
</dbReference>
<evidence type="ECO:0000313" key="7">
    <source>
        <dbReference type="EMBL" id="MBA2880251.1"/>
    </source>
</evidence>
<dbReference type="AlphaFoldDB" id="A0A7W0HJN9"/>
<evidence type="ECO:0000259" key="6">
    <source>
        <dbReference type="PROSITE" id="PS50977"/>
    </source>
</evidence>
<dbReference type="Proteomes" id="UP000525298">
    <property type="component" value="Unassembled WGS sequence"/>
</dbReference>
<dbReference type="InterPro" id="IPR036271">
    <property type="entry name" value="Tet_transcr_reg_TetR-rel_C_sf"/>
</dbReference>
<dbReference type="InterPro" id="IPR009057">
    <property type="entry name" value="Homeodomain-like_sf"/>
</dbReference>
<keyword evidence="5" id="KW-0175">Coiled coil</keyword>
<keyword evidence="1" id="KW-0805">Transcription regulation</keyword>
<feature type="domain" description="HTH tetR-type" evidence="6">
    <location>
        <begin position="3"/>
        <end position="63"/>
    </location>
</feature>
<dbReference type="InterPro" id="IPR001647">
    <property type="entry name" value="HTH_TetR"/>
</dbReference>
<dbReference type="InterPro" id="IPR011075">
    <property type="entry name" value="TetR_C"/>
</dbReference>
<dbReference type="Gene3D" id="1.10.357.10">
    <property type="entry name" value="Tetracycline Repressor, domain 2"/>
    <property type="match status" value="1"/>
</dbReference>
<evidence type="ECO:0000256" key="5">
    <source>
        <dbReference type="SAM" id="Coils"/>
    </source>
</evidence>
<sequence length="201" mass="22224">MKSQTRKTILTQGARLVYEKGFNHTGIGEILKAANVPKGSFYHYFASKEDFGLALIDHMAAWAASVGDAALHDPDASPLTRLRNYFQAYADRLENNGFHGGCPVGNLCQEMSDQNERFRQRLESILEQMREKIGQCLQQARQSGEVSPGIDIDTTAGFILSAWQGTLLQAKALKSAAPLAAFRQMVFDHLLKSGPPCHRQS</sequence>
<evidence type="ECO:0000256" key="2">
    <source>
        <dbReference type="ARBA" id="ARBA00023125"/>
    </source>
</evidence>
<feature type="DNA-binding region" description="H-T-H motif" evidence="4">
    <location>
        <begin position="26"/>
        <end position="45"/>
    </location>
</feature>
<dbReference type="Pfam" id="PF16925">
    <property type="entry name" value="TetR_C_13"/>
    <property type="match status" value="1"/>
</dbReference>
<gene>
    <name evidence="7" type="ORF">HNR65_000558</name>
</gene>
<dbReference type="Pfam" id="PF00440">
    <property type="entry name" value="TetR_N"/>
    <property type="match status" value="1"/>
</dbReference>
<evidence type="ECO:0000256" key="3">
    <source>
        <dbReference type="ARBA" id="ARBA00023163"/>
    </source>
</evidence>
<proteinExistence type="predicted"/>
<protein>
    <submittedName>
        <fullName evidence="7">TetR/AcrR family transcriptional repressor of nem operon</fullName>
    </submittedName>
</protein>
<name>A0A7W0HJN9_9BACT</name>